<dbReference type="SUPFAM" id="SSF57850">
    <property type="entry name" value="RING/U-box"/>
    <property type="match status" value="1"/>
</dbReference>
<dbReference type="PANTHER" id="PTHR45877:SF2">
    <property type="entry name" value="E3 UBIQUITIN-PROTEIN LIGASE SINA-RELATED"/>
    <property type="match status" value="1"/>
</dbReference>
<evidence type="ECO:0000256" key="3">
    <source>
        <dbReference type="ARBA" id="ARBA00022833"/>
    </source>
</evidence>
<dbReference type="AlphaFoldDB" id="A0A1B6LCT6"/>
<protein>
    <recommendedName>
        <fullName evidence="5">RING-type domain-containing protein</fullName>
    </recommendedName>
</protein>
<dbReference type="GO" id="GO:0016567">
    <property type="term" value="P:protein ubiquitination"/>
    <property type="evidence" value="ECO:0007669"/>
    <property type="project" value="UniProtKB-UniPathway"/>
</dbReference>
<dbReference type="InterPro" id="IPR004162">
    <property type="entry name" value="SINA-like_animal"/>
</dbReference>
<dbReference type="InterPro" id="IPR049548">
    <property type="entry name" value="Sina-like_RING"/>
</dbReference>
<dbReference type="InterPro" id="IPR013083">
    <property type="entry name" value="Znf_RING/FYVE/PHD"/>
</dbReference>
<dbReference type="GO" id="GO:0008270">
    <property type="term" value="F:zinc ion binding"/>
    <property type="evidence" value="ECO:0007669"/>
    <property type="project" value="UniProtKB-KW"/>
</dbReference>
<dbReference type="EMBL" id="GEBQ01018466">
    <property type="protein sequence ID" value="JAT21511.1"/>
    <property type="molecule type" value="Transcribed_RNA"/>
</dbReference>
<gene>
    <name evidence="6" type="ORF">g.47606</name>
</gene>
<dbReference type="GO" id="GO:0031624">
    <property type="term" value="F:ubiquitin conjugating enzyme binding"/>
    <property type="evidence" value="ECO:0007669"/>
    <property type="project" value="TreeGrafter"/>
</dbReference>
<proteinExistence type="predicted"/>
<feature type="domain" description="RING-type" evidence="5">
    <location>
        <begin position="22"/>
        <end position="57"/>
    </location>
</feature>
<evidence type="ECO:0000256" key="2">
    <source>
        <dbReference type="ARBA" id="ARBA00022771"/>
    </source>
</evidence>
<dbReference type="GO" id="GO:0061630">
    <property type="term" value="F:ubiquitin protein ligase activity"/>
    <property type="evidence" value="ECO:0007669"/>
    <property type="project" value="TreeGrafter"/>
</dbReference>
<name>A0A1B6LCT6_9HEMI</name>
<dbReference type="GO" id="GO:0043161">
    <property type="term" value="P:proteasome-mediated ubiquitin-dependent protein catabolic process"/>
    <property type="evidence" value="ECO:0007669"/>
    <property type="project" value="TreeGrafter"/>
</dbReference>
<dbReference type="SUPFAM" id="SSF49599">
    <property type="entry name" value="TRAF domain-like"/>
    <property type="match status" value="1"/>
</dbReference>
<dbReference type="PANTHER" id="PTHR45877">
    <property type="entry name" value="E3 UBIQUITIN-PROTEIN LIGASE SIAH2"/>
    <property type="match status" value="1"/>
</dbReference>
<evidence type="ECO:0000259" key="5">
    <source>
        <dbReference type="PROSITE" id="PS50089"/>
    </source>
</evidence>
<dbReference type="PROSITE" id="PS50089">
    <property type="entry name" value="ZF_RING_2"/>
    <property type="match status" value="1"/>
</dbReference>
<dbReference type="UniPathway" id="UPA00143"/>
<dbReference type="Gene3D" id="3.30.40.10">
    <property type="entry name" value="Zinc/RING finger domain, C3HC4 (zinc finger)"/>
    <property type="match status" value="1"/>
</dbReference>
<keyword evidence="3" id="KW-0862">Zinc</keyword>
<dbReference type="InterPro" id="IPR001841">
    <property type="entry name" value="Znf_RING"/>
</dbReference>
<dbReference type="GO" id="GO:0005737">
    <property type="term" value="C:cytoplasm"/>
    <property type="evidence" value="ECO:0007669"/>
    <property type="project" value="TreeGrafter"/>
</dbReference>
<keyword evidence="1" id="KW-0479">Metal-binding</keyword>
<evidence type="ECO:0000256" key="1">
    <source>
        <dbReference type="ARBA" id="ARBA00022723"/>
    </source>
</evidence>
<accession>A0A1B6LCT6</accession>
<evidence type="ECO:0000256" key="4">
    <source>
        <dbReference type="PROSITE-ProRule" id="PRU00175"/>
    </source>
</evidence>
<organism evidence="6">
    <name type="scientific">Graphocephala atropunctata</name>
    <dbReference type="NCBI Taxonomy" id="36148"/>
    <lineage>
        <taxon>Eukaryota</taxon>
        <taxon>Metazoa</taxon>
        <taxon>Ecdysozoa</taxon>
        <taxon>Arthropoda</taxon>
        <taxon>Hexapoda</taxon>
        <taxon>Insecta</taxon>
        <taxon>Pterygota</taxon>
        <taxon>Neoptera</taxon>
        <taxon>Paraneoptera</taxon>
        <taxon>Hemiptera</taxon>
        <taxon>Auchenorrhyncha</taxon>
        <taxon>Membracoidea</taxon>
        <taxon>Cicadellidae</taxon>
        <taxon>Cicadellinae</taxon>
        <taxon>Cicadellini</taxon>
        <taxon>Graphocephala</taxon>
    </lineage>
</organism>
<dbReference type="Pfam" id="PF21362">
    <property type="entry name" value="Sina_RING"/>
    <property type="match status" value="1"/>
</dbReference>
<keyword evidence="2 4" id="KW-0863">Zinc-finger</keyword>
<sequence>MAHFNVKDLQKSIETLQDIVRCAVCLETVRGEIVQCVNGHLLCSGCKTSLRDCPTCRQRFSTAKPSRTITQVIEALPTRCKHQNCEVYVTSGGDDHEKYCGFQITDCKLCEWEGCAKDILEHLKEQHPSTKIRTGEMKDMYIKNFEYEKEMESNNAYFVDGQFFWYTISNDPVSKLFIKTCHAVPIGKCDDKFYLKVMLNSKETEFVSKIILNLDPDVDDDENSIIIPWKTVPNYIDSDGDFLYNHQIAKEVI</sequence>
<reference evidence="6" key="1">
    <citation type="submission" date="2015-11" db="EMBL/GenBank/DDBJ databases">
        <title>De novo transcriptome assembly of four potential Pierce s Disease insect vectors from Arizona vineyards.</title>
        <authorList>
            <person name="Tassone E.E."/>
        </authorList>
    </citation>
    <scope>NUCLEOTIDE SEQUENCE</scope>
</reference>
<evidence type="ECO:0000313" key="6">
    <source>
        <dbReference type="EMBL" id="JAT21511.1"/>
    </source>
</evidence>